<evidence type="ECO:0000313" key="3">
    <source>
        <dbReference type="EMBL" id="PWW12130.1"/>
    </source>
</evidence>
<dbReference type="Gene3D" id="1.20.58.520">
    <property type="entry name" value="Amidohydrolase"/>
    <property type="match status" value="1"/>
</dbReference>
<proteinExistence type="predicted"/>
<dbReference type="PANTHER" id="PTHR43135:SF3">
    <property type="entry name" value="ALPHA-D-RIBOSE 1-METHYLPHOSPHONATE 5-TRIPHOSPHATE DIPHOSPHATASE"/>
    <property type="match status" value="1"/>
</dbReference>
<dbReference type="Pfam" id="PF01979">
    <property type="entry name" value="Amidohydro_1"/>
    <property type="match status" value="1"/>
</dbReference>
<dbReference type="Gene3D" id="3.40.50.10910">
    <property type="entry name" value="Amidohydrolase"/>
    <property type="match status" value="2"/>
</dbReference>
<dbReference type="Gene3D" id="3.30.110.90">
    <property type="entry name" value="Amidohydrolase"/>
    <property type="match status" value="2"/>
</dbReference>
<dbReference type="SUPFAM" id="SSF51338">
    <property type="entry name" value="Composite domain of metallo-dependent hydrolases"/>
    <property type="match status" value="1"/>
</dbReference>
<dbReference type="PANTHER" id="PTHR43135">
    <property type="entry name" value="ALPHA-D-RIBOSE 1-METHYLPHOSPHONATE 5-TRIPHOSPHATE DIPHOSPHATASE"/>
    <property type="match status" value="1"/>
</dbReference>
<feature type="domain" description="Amidohydrolase-related" evidence="2">
    <location>
        <begin position="389"/>
        <end position="472"/>
    </location>
</feature>
<evidence type="ECO:0000256" key="1">
    <source>
        <dbReference type="SAM" id="SignalP"/>
    </source>
</evidence>
<feature type="chain" id="PRO_5016249144" evidence="1">
    <location>
        <begin position="25"/>
        <end position="527"/>
    </location>
</feature>
<protein>
    <submittedName>
        <fullName evidence="3">Amidohydrolase family protein</fullName>
    </submittedName>
</protein>
<dbReference type="InterPro" id="IPR011059">
    <property type="entry name" value="Metal-dep_hydrolase_composite"/>
</dbReference>
<gene>
    <name evidence="3" type="ORF">DET45_10924</name>
</gene>
<dbReference type="InterPro" id="IPR032466">
    <property type="entry name" value="Metal_Hydrolase"/>
</dbReference>
<dbReference type="AlphaFoldDB" id="A0A317QBI4"/>
<keyword evidence="3" id="KW-0378">Hydrolase</keyword>
<organism evidence="3 4">
    <name type="scientific">Pseudidiomarina maritima</name>
    <dbReference type="NCBI Taxonomy" id="519453"/>
    <lineage>
        <taxon>Bacteria</taxon>
        <taxon>Pseudomonadati</taxon>
        <taxon>Pseudomonadota</taxon>
        <taxon>Gammaproteobacteria</taxon>
        <taxon>Alteromonadales</taxon>
        <taxon>Idiomarinaceae</taxon>
        <taxon>Pseudidiomarina</taxon>
    </lineage>
</organism>
<dbReference type="GO" id="GO:0016810">
    <property type="term" value="F:hydrolase activity, acting on carbon-nitrogen (but not peptide) bonds"/>
    <property type="evidence" value="ECO:0007669"/>
    <property type="project" value="InterPro"/>
</dbReference>
<evidence type="ECO:0000313" key="4">
    <source>
        <dbReference type="Proteomes" id="UP000246964"/>
    </source>
</evidence>
<dbReference type="InterPro" id="IPR006680">
    <property type="entry name" value="Amidohydro-rel"/>
</dbReference>
<keyword evidence="1" id="KW-0732">Signal</keyword>
<accession>A0A317QBI4</accession>
<dbReference type="STRING" id="519453.SAMN04488070_2117"/>
<dbReference type="OrthoDB" id="9807210at2"/>
<dbReference type="Gene3D" id="2.30.40.10">
    <property type="entry name" value="Urease, subunit C, domain 1"/>
    <property type="match status" value="2"/>
</dbReference>
<comment type="caution">
    <text evidence="3">The sequence shown here is derived from an EMBL/GenBank/DDBJ whole genome shotgun (WGS) entry which is preliminary data.</text>
</comment>
<dbReference type="Proteomes" id="UP000246964">
    <property type="component" value="Unassembled WGS sequence"/>
</dbReference>
<evidence type="ECO:0000259" key="2">
    <source>
        <dbReference type="Pfam" id="PF01979"/>
    </source>
</evidence>
<name>A0A317QBI4_9GAMM</name>
<dbReference type="EMBL" id="QGTT01000009">
    <property type="protein sequence ID" value="PWW12130.1"/>
    <property type="molecule type" value="Genomic_DNA"/>
</dbReference>
<keyword evidence="4" id="KW-1185">Reference proteome</keyword>
<dbReference type="InterPro" id="IPR051781">
    <property type="entry name" value="Metallo-dep_Hydrolase"/>
</dbReference>
<reference evidence="3 4" key="1">
    <citation type="submission" date="2018-05" db="EMBL/GenBank/DDBJ databases">
        <title>Freshwater and sediment microbial communities from various areas in North America, analyzing microbe dynamics in response to fracking.</title>
        <authorList>
            <person name="Lamendella R."/>
        </authorList>
    </citation>
    <scope>NUCLEOTIDE SEQUENCE [LARGE SCALE GENOMIC DNA]</scope>
    <source>
        <strain evidence="3 4">125B1</strain>
    </source>
</reference>
<dbReference type="RefSeq" id="WP_110076121.1">
    <property type="nucleotide sequence ID" value="NZ_QGTT01000009.1"/>
</dbReference>
<feature type="signal peptide" evidence="1">
    <location>
        <begin position="1"/>
        <end position="24"/>
    </location>
</feature>
<dbReference type="SUPFAM" id="SSF51556">
    <property type="entry name" value="Metallo-dependent hydrolases"/>
    <property type="match status" value="1"/>
</dbReference>
<sequence length="527" mass="58954">MKPVLFATLLTCFLLGATAAPAQADSAKAPPRTEQGEGPFQRLILRGVTLVNGEGAPAQGPVDIVVEQDRIVRIVSVGHPGVPIKAQGRPQAQPGDRELDLTGKYVLPGFIDMHGHIGGSADGIPAEYVLKLWLAHGITTVREPGSFNGLAWTKWHQQQSQSNQIVAPRIIPFVGFGMGAEEPIFTAEQARTWVRQIKQQGAAGIKFFGATPKVMAAALDEAKQQQLGSMMHHAQLNVVRTNVVDSARLGLGSMEHWYGLPEALFSGQIIQDYPADYNYNDEQDRFRAAGRLWQQAAPPGSERWNQVRDELIALDFTINPTLTIYEASRDLMRERQAIWHEEYTLPQLWDFFTPSRYAHGSYWFDWTTDDEVAWRQNYQLWMTFLNDFKNHGGRITTGSDAGYIYKIYGFGFIRELELLREAGFNALEVIQAATLNGAQELGLDDEIGSIVVGKKADMIVVDENPLANFKVLYGTGHYKLDDNNQPMRTKGIRYTIKDGIVYDVQELLADVRRIVQEHKRTNSIADE</sequence>